<evidence type="ECO:0000313" key="4">
    <source>
        <dbReference type="Proteomes" id="UP000823388"/>
    </source>
</evidence>
<dbReference type="PANTHER" id="PTHR33373">
    <property type="entry name" value="OS07G0479600 PROTEIN"/>
    <property type="match status" value="1"/>
</dbReference>
<reference evidence="3" key="1">
    <citation type="submission" date="2020-05" db="EMBL/GenBank/DDBJ databases">
        <title>WGS assembly of Panicum virgatum.</title>
        <authorList>
            <person name="Lovell J.T."/>
            <person name="Jenkins J."/>
            <person name="Shu S."/>
            <person name="Juenger T.E."/>
            <person name="Schmutz J."/>
        </authorList>
    </citation>
    <scope>NUCLEOTIDE SEQUENCE</scope>
    <source>
        <strain evidence="3">AP13</strain>
    </source>
</reference>
<sequence length="289" mass="32555">MKWRNGGRSSSRRAVKINQSRPSASTPPATIPARLAFLPDPSYPKSRAIVTRPPLALALRSRSPRNPTEARREPRNQADRPSQSIRRVKWARRGAGFRHGDHARRRRIGVEGGGRGRRPGRGLELGRHPAAHLLRLPLPLLRSRGCFGCCDKAVKQLGELSRNLITHDQIPIGETFWSTTTIEVEPADLRGISPVNTSNWAFDQHGTGSSHNLPELGNSGLILWEQTRQEWTEIRSLRPKVKQVREPVLSWNAAYESLLGSNKPFPQPIPLHEMVDFLVDIWEQEGLYD</sequence>
<dbReference type="PANTHER" id="PTHR33373:SF18">
    <property type="entry name" value="OS01G0172300 PROTEIN"/>
    <property type="match status" value="1"/>
</dbReference>
<dbReference type="OrthoDB" id="1896025at2759"/>
<feature type="compositionally biased region" description="Low complexity" evidence="1">
    <location>
        <begin position="20"/>
        <end position="33"/>
    </location>
</feature>
<feature type="region of interest" description="Disordered" evidence="1">
    <location>
        <begin position="54"/>
        <end position="86"/>
    </location>
</feature>
<dbReference type="Proteomes" id="UP000823388">
    <property type="component" value="Chromosome 5N"/>
</dbReference>
<comment type="caution">
    <text evidence="3">The sequence shown here is derived from an EMBL/GenBank/DDBJ whole genome shotgun (WGS) entry which is preliminary data.</text>
</comment>
<feature type="compositionally biased region" description="Basic residues" evidence="1">
    <location>
        <begin position="1"/>
        <end position="15"/>
    </location>
</feature>
<gene>
    <name evidence="3" type="ORF">PVAP13_5NG073200</name>
</gene>
<feature type="domain" description="Gag1-like clamp" evidence="2">
    <location>
        <begin position="191"/>
        <end position="289"/>
    </location>
</feature>
<accession>A0A8T0RPD9</accession>
<feature type="region of interest" description="Disordered" evidence="1">
    <location>
        <begin position="1"/>
        <end position="33"/>
    </location>
</feature>
<dbReference type="EMBL" id="CM029046">
    <property type="protein sequence ID" value="KAG2586726.1"/>
    <property type="molecule type" value="Genomic_DNA"/>
</dbReference>
<dbReference type="Pfam" id="PF13259">
    <property type="entry name" value="clamp_Gag1-like"/>
    <property type="match status" value="1"/>
</dbReference>
<proteinExistence type="predicted"/>
<organism evidence="3 4">
    <name type="scientific">Panicum virgatum</name>
    <name type="common">Blackwell switchgrass</name>
    <dbReference type="NCBI Taxonomy" id="38727"/>
    <lineage>
        <taxon>Eukaryota</taxon>
        <taxon>Viridiplantae</taxon>
        <taxon>Streptophyta</taxon>
        <taxon>Embryophyta</taxon>
        <taxon>Tracheophyta</taxon>
        <taxon>Spermatophyta</taxon>
        <taxon>Magnoliopsida</taxon>
        <taxon>Liliopsida</taxon>
        <taxon>Poales</taxon>
        <taxon>Poaceae</taxon>
        <taxon>PACMAD clade</taxon>
        <taxon>Panicoideae</taxon>
        <taxon>Panicodae</taxon>
        <taxon>Paniceae</taxon>
        <taxon>Panicinae</taxon>
        <taxon>Panicum</taxon>
        <taxon>Panicum sect. Hiantes</taxon>
    </lineage>
</organism>
<feature type="compositionally biased region" description="Basic and acidic residues" evidence="1">
    <location>
        <begin position="68"/>
        <end position="78"/>
    </location>
</feature>
<name>A0A8T0RPD9_PANVG</name>
<evidence type="ECO:0000313" key="3">
    <source>
        <dbReference type="EMBL" id="KAG2586726.1"/>
    </source>
</evidence>
<protein>
    <recommendedName>
        <fullName evidence="2">Gag1-like clamp domain-containing protein</fullName>
    </recommendedName>
</protein>
<keyword evidence="4" id="KW-1185">Reference proteome</keyword>
<dbReference type="InterPro" id="IPR025124">
    <property type="entry name" value="Gag1-like_clamp"/>
</dbReference>
<dbReference type="AlphaFoldDB" id="A0A8T0RPD9"/>
<evidence type="ECO:0000256" key="1">
    <source>
        <dbReference type="SAM" id="MobiDB-lite"/>
    </source>
</evidence>
<evidence type="ECO:0000259" key="2">
    <source>
        <dbReference type="Pfam" id="PF13259"/>
    </source>
</evidence>